<gene>
    <name evidence="6" type="ORF">ACFO5X_10020</name>
</gene>
<accession>A0ABV9KFB0</accession>
<dbReference type="InterPro" id="IPR001129">
    <property type="entry name" value="Membr-assoc_MAPEG"/>
</dbReference>
<sequence>MTVAITPIYAALLALLYVWLSARVIGGRFKYKTSLGDAGQPELLTRIRGQANCAEYAPIGLILLLLAELQGAPAMAVHVLGLMLLAGRVLHAVAFMSDVPRQSLRGPGMILTFAMIVFAALGLLGHAVV</sequence>
<proteinExistence type="predicted"/>
<dbReference type="EMBL" id="JBHSGI010000005">
    <property type="protein sequence ID" value="MFC4668892.1"/>
    <property type="molecule type" value="Genomic_DNA"/>
</dbReference>
<dbReference type="Gene3D" id="1.20.120.550">
    <property type="entry name" value="Membrane associated eicosanoid/glutathione metabolism-like domain"/>
    <property type="match status" value="1"/>
</dbReference>
<feature type="transmembrane region" description="Helical" evidence="5">
    <location>
        <begin position="6"/>
        <end position="25"/>
    </location>
</feature>
<reference evidence="7" key="1">
    <citation type="journal article" date="2019" name="Int. J. Syst. Evol. Microbiol.">
        <title>The Global Catalogue of Microorganisms (GCM) 10K type strain sequencing project: providing services to taxonomists for standard genome sequencing and annotation.</title>
        <authorList>
            <consortium name="The Broad Institute Genomics Platform"/>
            <consortium name="The Broad Institute Genome Sequencing Center for Infectious Disease"/>
            <person name="Wu L."/>
            <person name="Ma J."/>
        </authorList>
    </citation>
    <scope>NUCLEOTIDE SEQUENCE [LARGE SCALE GENOMIC DNA]</scope>
    <source>
        <strain evidence="7">CGMCC 4.7283</strain>
    </source>
</reference>
<keyword evidence="7" id="KW-1185">Reference proteome</keyword>
<keyword evidence="2 5" id="KW-0812">Transmembrane</keyword>
<name>A0ABV9KFB0_9RHOB</name>
<dbReference type="Proteomes" id="UP001595973">
    <property type="component" value="Unassembled WGS sequence"/>
</dbReference>
<evidence type="ECO:0000313" key="6">
    <source>
        <dbReference type="EMBL" id="MFC4668892.1"/>
    </source>
</evidence>
<comment type="caution">
    <text evidence="6">The sequence shown here is derived from an EMBL/GenBank/DDBJ whole genome shotgun (WGS) entry which is preliminary data.</text>
</comment>
<dbReference type="SUPFAM" id="SSF161084">
    <property type="entry name" value="MAPEG domain-like"/>
    <property type="match status" value="1"/>
</dbReference>
<feature type="transmembrane region" description="Helical" evidence="5">
    <location>
        <begin position="108"/>
        <end position="128"/>
    </location>
</feature>
<evidence type="ECO:0000256" key="3">
    <source>
        <dbReference type="ARBA" id="ARBA00022989"/>
    </source>
</evidence>
<evidence type="ECO:0000256" key="1">
    <source>
        <dbReference type="ARBA" id="ARBA00004370"/>
    </source>
</evidence>
<evidence type="ECO:0000256" key="5">
    <source>
        <dbReference type="SAM" id="Phobius"/>
    </source>
</evidence>
<evidence type="ECO:0000313" key="7">
    <source>
        <dbReference type="Proteomes" id="UP001595973"/>
    </source>
</evidence>
<evidence type="ECO:0000256" key="4">
    <source>
        <dbReference type="ARBA" id="ARBA00023136"/>
    </source>
</evidence>
<dbReference type="PANTHER" id="PTHR35814">
    <property type="match status" value="1"/>
</dbReference>
<organism evidence="6 7">
    <name type="scientific">Seohaeicola nanhaiensis</name>
    <dbReference type="NCBI Taxonomy" id="1387282"/>
    <lineage>
        <taxon>Bacteria</taxon>
        <taxon>Pseudomonadati</taxon>
        <taxon>Pseudomonadota</taxon>
        <taxon>Alphaproteobacteria</taxon>
        <taxon>Rhodobacterales</taxon>
        <taxon>Roseobacteraceae</taxon>
        <taxon>Seohaeicola</taxon>
    </lineage>
</organism>
<dbReference type="InterPro" id="IPR023352">
    <property type="entry name" value="MAPEG-like_dom_sf"/>
</dbReference>
<dbReference type="Pfam" id="PF01124">
    <property type="entry name" value="MAPEG"/>
    <property type="match status" value="1"/>
</dbReference>
<dbReference type="RefSeq" id="WP_380717254.1">
    <property type="nucleotide sequence ID" value="NZ_JBHSGI010000005.1"/>
</dbReference>
<protein>
    <submittedName>
        <fullName evidence="6">MAPEG family protein</fullName>
    </submittedName>
</protein>
<comment type="subcellular location">
    <subcellularLocation>
        <location evidence="1">Membrane</location>
    </subcellularLocation>
</comment>
<dbReference type="PANTHER" id="PTHR35814:SF1">
    <property type="entry name" value="GLUTATHIONE S-TRANSFERASE-RELATED"/>
    <property type="match status" value="1"/>
</dbReference>
<evidence type="ECO:0000256" key="2">
    <source>
        <dbReference type="ARBA" id="ARBA00022692"/>
    </source>
</evidence>
<feature type="transmembrane region" description="Helical" evidence="5">
    <location>
        <begin position="75"/>
        <end position="96"/>
    </location>
</feature>
<keyword evidence="3 5" id="KW-1133">Transmembrane helix</keyword>
<keyword evidence="4 5" id="KW-0472">Membrane</keyword>